<evidence type="ECO:0000256" key="1">
    <source>
        <dbReference type="ARBA" id="ARBA00004141"/>
    </source>
</evidence>
<evidence type="ECO:0000313" key="7">
    <source>
        <dbReference type="EMBL" id="PAV20355.1"/>
    </source>
</evidence>
<comment type="subcellular location">
    <subcellularLocation>
        <location evidence="1">Membrane</location>
        <topology evidence="1">Multi-pass membrane protein</topology>
    </subcellularLocation>
</comment>
<dbReference type="Proteomes" id="UP000217199">
    <property type="component" value="Unassembled WGS sequence"/>
</dbReference>
<comment type="caution">
    <text evidence="7">The sequence shown here is derived from an EMBL/GenBank/DDBJ whole genome shotgun (WGS) entry which is preliminary data.</text>
</comment>
<keyword evidence="2 6" id="KW-0812">Transmembrane</keyword>
<feature type="compositionally biased region" description="Basic and acidic residues" evidence="5">
    <location>
        <begin position="369"/>
        <end position="383"/>
    </location>
</feature>
<protein>
    <submittedName>
        <fullName evidence="7">G coupled glucose receptor regulating Gpa2</fullName>
    </submittedName>
</protein>
<feature type="transmembrane region" description="Helical" evidence="6">
    <location>
        <begin position="280"/>
        <end position="304"/>
    </location>
</feature>
<feature type="region of interest" description="Disordered" evidence="5">
    <location>
        <begin position="359"/>
        <end position="383"/>
    </location>
</feature>
<feature type="transmembrane region" description="Helical" evidence="6">
    <location>
        <begin position="135"/>
        <end position="159"/>
    </location>
</feature>
<feature type="transmembrane region" description="Helical" evidence="6">
    <location>
        <begin position="25"/>
        <end position="49"/>
    </location>
</feature>
<dbReference type="OrthoDB" id="100006at2759"/>
<evidence type="ECO:0000256" key="6">
    <source>
        <dbReference type="SAM" id="Phobius"/>
    </source>
</evidence>
<evidence type="ECO:0000313" key="8">
    <source>
        <dbReference type="Proteomes" id="UP000217199"/>
    </source>
</evidence>
<name>A0A286ULM2_9AGAM</name>
<dbReference type="PANTHER" id="PTHR23112:SF37">
    <property type="entry name" value="G PROTEIN-COUPLED RECEPTOR GPR1"/>
    <property type="match status" value="1"/>
</dbReference>
<dbReference type="PANTHER" id="PTHR23112">
    <property type="entry name" value="G PROTEIN-COUPLED RECEPTOR 157-RELATED"/>
    <property type="match status" value="1"/>
</dbReference>
<dbReference type="GO" id="GO:0007189">
    <property type="term" value="P:adenylate cyclase-activating G protein-coupled receptor signaling pathway"/>
    <property type="evidence" value="ECO:0007669"/>
    <property type="project" value="TreeGrafter"/>
</dbReference>
<evidence type="ECO:0000256" key="2">
    <source>
        <dbReference type="ARBA" id="ARBA00022692"/>
    </source>
</evidence>
<dbReference type="EMBL" id="NBII01000003">
    <property type="protein sequence ID" value="PAV20355.1"/>
    <property type="molecule type" value="Genomic_DNA"/>
</dbReference>
<feature type="transmembrane region" description="Helical" evidence="6">
    <location>
        <begin position="254"/>
        <end position="274"/>
    </location>
</feature>
<gene>
    <name evidence="7" type="ORF">PNOK_0298200</name>
</gene>
<keyword evidence="3 6" id="KW-1133">Transmembrane helix</keyword>
<evidence type="ECO:0000256" key="5">
    <source>
        <dbReference type="SAM" id="MobiDB-lite"/>
    </source>
</evidence>
<feature type="transmembrane region" description="Helical" evidence="6">
    <location>
        <begin position="190"/>
        <end position="209"/>
    </location>
</feature>
<evidence type="ECO:0000256" key="4">
    <source>
        <dbReference type="ARBA" id="ARBA00023136"/>
    </source>
</evidence>
<dbReference type="STRING" id="2282107.A0A286ULM2"/>
<keyword evidence="4 6" id="KW-0472">Membrane</keyword>
<keyword evidence="8" id="KW-1185">Reference proteome</keyword>
<sequence>MTSLTSPSPSYGDNQIYDSQAKTGVAFLICAGVITVVSVLAGAVYYLFFANRAKTFHRTNIAPYLVSLLLANVFQAIGTIMSAHWVQQGIVYDGSFCASQGAIKNAANVGTAIWSFTIAVHVFNLLFLRWKTTKFGMIMTLFLGWLSVLLIVAIGPLAYQTPDKGAYFGVSGLWCWITDMYPEQRTYLEYFIEFMSAGLGFLLYVLVLLRVRDNLVKVDNTWTLRWIPRSQAWQLAFDRDRLDAAMLRVVQNMVWYPVAYSFLVIPVAIARFSSFMGHHVPFWVTILTDFIFNLTGFVNIVLFISTYRILPDTASLPKFTTPRSNSINQSDTRYGVTPFVLDPESLKIAKMYFGDDEMEPSKYGGGPDKNYDRYYQEREESRGDPNFVVLPTLSFQYPAQSARH</sequence>
<keyword evidence="7" id="KW-0675">Receptor</keyword>
<feature type="transmembrane region" description="Helical" evidence="6">
    <location>
        <begin position="61"/>
        <end position="86"/>
    </location>
</feature>
<evidence type="ECO:0000256" key="3">
    <source>
        <dbReference type="ARBA" id="ARBA00022989"/>
    </source>
</evidence>
<dbReference type="GO" id="GO:0005886">
    <property type="term" value="C:plasma membrane"/>
    <property type="evidence" value="ECO:0007669"/>
    <property type="project" value="TreeGrafter"/>
</dbReference>
<proteinExistence type="predicted"/>
<accession>A0A286ULM2</accession>
<dbReference type="Gene3D" id="1.20.1070.10">
    <property type="entry name" value="Rhodopsin 7-helix transmembrane proteins"/>
    <property type="match status" value="1"/>
</dbReference>
<dbReference type="AlphaFoldDB" id="A0A286ULM2"/>
<reference evidence="7 8" key="1">
    <citation type="journal article" date="2017" name="Mol. Ecol.">
        <title>Comparative and population genomic landscape of Phellinus noxius: A hypervariable fungus causing root rot in trees.</title>
        <authorList>
            <person name="Chung C.L."/>
            <person name="Lee T.J."/>
            <person name="Akiba M."/>
            <person name="Lee H.H."/>
            <person name="Kuo T.H."/>
            <person name="Liu D."/>
            <person name="Ke H.M."/>
            <person name="Yokoi T."/>
            <person name="Roa M.B."/>
            <person name="Lu M.J."/>
            <person name="Chang Y.Y."/>
            <person name="Ann P.J."/>
            <person name="Tsai J.N."/>
            <person name="Chen C.Y."/>
            <person name="Tzean S.S."/>
            <person name="Ota Y."/>
            <person name="Hattori T."/>
            <person name="Sahashi N."/>
            <person name="Liou R.F."/>
            <person name="Kikuchi T."/>
            <person name="Tsai I.J."/>
        </authorList>
    </citation>
    <scope>NUCLEOTIDE SEQUENCE [LARGE SCALE GENOMIC DNA]</scope>
    <source>
        <strain evidence="7 8">FFPRI411160</strain>
    </source>
</reference>
<organism evidence="7 8">
    <name type="scientific">Pyrrhoderma noxium</name>
    <dbReference type="NCBI Taxonomy" id="2282107"/>
    <lineage>
        <taxon>Eukaryota</taxon>
        <taxon>Fungi</taxon>
        <taxon>Dikarya</taxon>
        <taxon>Basidiomycota</taxon>
        <taxon>Agaricomycotina</taxon>
        <taxon>Agaricomycetes</taxon>
        <taxon>Hymenochaetales</taxon>
        <taxon>Hymenochaetaceae</taxon>
        <taxon>Pyrrhoderma</taxon>
    </lineage>
</organism>
<dbReference type="InParanoid" id="A0A286ULM2"/>
<dbReference type="GO" id="GO:0004930">
    <property type="term" value="F:G protein-coupled receptor activity"/>
    <property type="evidence" value="ECO:0007669"/>
    <property type="project" value="TreeGrafter"/>
</dbReference>
<feature type="transmembrane region" description="Helical" evidence="6">
    <location>
        <begin position="106"/>
        <end position="128"/>
    </location>
</feature>